<dbReference type="InterPro" id="IPR007343">
    <property type="entry name" value="Uncharacterised_pept_Zn_put"/>
</dbReference>
<name>A0A1T3W036_MYCIE</name>
<sequence>MSPNAYGSGGRERQVRSSTRALTLAVVILLLCVGCGFTRPTTRSKPAAPSTEAAVQINGDTSNPVNQIAAKAIADIEAFWKTEFPKLYGREYTPVKGGLYAVVPSSGKLPPCASSKADIAGNAFYCPKSDVVAWDAEGLLPSLRKRFGDFVIPVVLAHEFGHAIQARAEFSGLTVTKEIQADCFAGAWAAHAINDKTFTPSLNDQDRALAGFLFLRDEPGTQKDDPRAHGSGFDRVSSYRTGFEEGTPRCKEYRDGDPVVTEIPFNSLVDVASGGNAPYEDIINLVPVDLEDYWSKVFPLIADKPWQPLQAARPFDPRRPPACGGAPVTEYVLFYCVPEDYVGFDAVKTMPAIYDEAGDFAVSTLIATQYGLAALDRFGQGSSDKNTSLRADCLAGAWAANLLLATRETAIFKLSPGDLDKAVAALLIFRGSGDVQRQGQGAERVDAYRDGVYEGVKECLSR</sequence>
<dbReference type="Proteomes" id="UP000192739">
    <property type="component" value="Unassembled WGS sequence"/>
</dbReference>
<gene>
    <name evidence="7" type="ORF">BST27_15580</name>
</gene>
<comment type="caution">
    <text evidence="7">The sequence shown here is derived from an EMBL/GenBank/DDBJ whole genome shotgun (WGS) entry which is preliminary data.</text>
</comment>
<dbReference type="EMBL" id="MVHT01000040">
    <property type="protein sequence ID" value="ORB03374.1"/>
    <property type="molecule type" value="Genomic_DNA"/>
</dbReference>
<accession>A0A1T3W036</accession>
<proteinExistence type="predicted"/>
<comment type="subcellular location">
    <subcellularLocation>
        <location evidence="1">Membrane</location>
        <topology evidence="1">Single-pass membrane protein</topology>
    </subcellularLocation>
</comment>
<keyword evidence="8" id="KW-1185">Reference proteome</keyword>
<dbReference type="GO" id="GO:0016020">
    <property type="term" value="C:membrane"/>
    <property type="evidence" value="ECO:0007669"/>
    <property type="project" value="UniProtKB-SubCell"/>
</dbReference>
<evidence type="ECO:0000256" key="5">
    <source>
        <dbReference type="SAM" id="MobiDB-lite"/>
    </source>
</evidence>
<evidence type="ECO:0000313" key="7">
    <source>
        <dbReference type="EMBL" id="ORB03374.1"/>
    </source>
</evidence>
<dbReference type="PANTHER" id="PTHR30168:SF0">
    <property type="entry name" value="INNER MEMBRANE PROTEIN"/>
    <property type="match status" value="1"/>
</dbReference>
<dbReference type="Pfam" id="PF04228">
    <property type="entry name" value="Zn_peptidase"/>
    <property type="match status" value="1"/>
</dbReference>
<dbReference type="OrthoDB" id="5168289at2"/>
<evidence type="ECO:0000313" key="8">
    <source>
        <dbReference type="Proteomes" id="UP000192739"/>
    </source>
</evidence>
<evidence type="ECO:0000256" key="3">
    <source>
        <dbReference type="ARBA" id="ARBA00022989"/>
    </source>
</evidence>
<dbReference type="AlphaFoldDB" id="A0A1T3W036"/>
<dbReference type="SUPFAM" id="SSF55486">
    <property type="entry name" value="Metalloproteases ('zincins'), catalytic domain"/>
    <property type="match status" value="1"/>
</dbReference>
<dbReference type="PANTHER" id="PTHR30168">
    <property type="entry name" value="PUTATIVE MEMBRANE PROTEIN YPFJ"/>
    <property type="match status" value="1"/>
</dbReference>
<feature type="region of interest" description="Disordered" evidence="5">
    <location>
        <begin position="218"/>
        <end position="240"/>
    </location>
</feature>
<evidence type="ECO:0000256" key="6">
    <source>
        <dbReference type="SAM" id="Phobius"/>
    </source>
</evidence>
<feature type="transmembrane region" description="Helical" evidence="6">
    <location>
        <begin position="21"/>
        <end position="39"/>
    </location>
</feature>
<keyword evidence="3 6" id="KW-1133">Transmembrane helix</keyword>
<evidence type="ECO:0000256" key="4">
    <source>
        <dbReference type="ARBA" id="ARBA00023136"/>
    </source>
</evidence>
<reference evidence="7 8" key="1">
    <citation type="submission" date="2017-02" db="EMBL/GenBank/DDBJ databases">
        <title>The new phylogeny of genus Mycobacterium.</title>
        <authorList>
            <person name="Tortoli E."/>
            <person name="Trovato A."/>
            <person name="Cirillo D.M."/>
        </authorList>
    </citation>
    <scope>NUCLEOTIDE SEQUENCE [LARGE SCALE GENOMIC DNA]</scope>
    <source>
        <strain evidence="7 8">DSM 44049</strain>
    </source>
</reference>
<feature type="compositionally biased region" description="Basic and acidic residues" evidence="5">
    <location>
        <begin position="218"/>
        <end position="228"/>
    </location>
</feature>
<keyword evidence="4 6" id="KW-0472">Membrane</keyword>
<protein>
    <submittedName>
        <fullName evidence="7">Peptidase</fullName>
    </submittedName>
</protein>
<dbReference type="RefSeq" id="WP_079220050.1">
    <property type="nucleotide sequence ID" value="NZ_CBCRZH010000067.1"/>
</dbReference>
<organism evidence="7 8">
    <name type="scientific">Mycobacterium intermedium</name>
    <dbReference type="NCBI Taxonomy" id="28445"/>
    <lineage>
        <taxon>Bacteria</taxon>
        <taxon>Bacillati</taxon>
        <taxon>Actinomycetota</taxon>
        <taxon>Actinomycetes</taxon>
        <taxon>Mycobacteriales</taxon>
        <taxon>Mycobacteriaceae</taxon>
        <taxon>Mycobacterium</taxon>
        <taxon>Mycobacterium simiae complex</taxon>
    </lineage>
</organism>
<evidence type="ECO:0000256" key="2">
    <source>
        <dbReference type="ARBA" id="ARBA00022692"/>
    </source>
</evidence>
<evidence type="ECO:0000256" key="1">
    <source>
        <dbReference type="ARBA" id="ARBA00004167"/>
    </source>
</evidence>
<keyword evidence="2 6" id="KW-0812">Transmembrane</keyword>